<name>A0A1M5P0Z7_STRHI</name>
<evidence type="ECO:0000313" key="2">
    <source>
        <dbReference type="EMBL" id="SHG95418.1"/>
    </source>
</evidence>
<dbReference type="Gene3D" id="3.40.630.30">
    <property type="match status" value="1"/>
</dbReference>
<keyword evidence="2" id="KW-0808">Transferase</keyword>
<dbReference type="Pfam" id="PF00583">
    <property type="entry name" value="Acetyltransf_1"/>
    <property type="match status" value="1"/>
</dbReference>
<organism evidence="2 3">
    <name type="scientific">Streptoalloteichus hindustanus</name>
    <dbReference type="NCBI Taxonomy" id="2017"/>
    <lineage>
        <taxon>Bacteria</taxon>
        <taxon>Bacillati</taxon>
        <taxon>Actinomycetota</taxon>
        <taxon>Actinomycetes</taxon>
        <taxon>Pseudonocardiales</taxon>
        <taxon>Pseudonocardiaceae</taxon>
        <taxon>Streptoalloteichus</taxon>
    </lineage>
</organism>
<dbReference type="SUPFAM" id="SSF55729">
    <property type="entry name" value="Acyl-CoA N-acyltransferases (Nat)"/>
    <property type="match status" value="1"/>
</dbReference>
<dbReference type="InterPro" id="IPR016181">
    <property type="entry name" value="Acyl_CoA_acyltransferase"/>
</dbReference>
<evidence type="ECO:0000259" key="1">
    <source>
        <dbReference type="PROSITE" id="PS51186"/>
    </source>
</evidence>
<dbReference type="AlphaFoldDB" id="A0A1M5P0Z7"/>
<dbReference type="STRING" id="2017.SAMN05444320_11731"/>
<dbReference type="InterPro" id="IPR000182">
    <property type="entry name" value="GNAT_dom"/>
</dbReference>
<keyword evidence="3" id="KW-1185">Reference proteome</keyword>
<dbReference type="GO" id="GO:0016747">
    <property type="term" value="F:acyltransferase activity, transferring groups other than amino-acyl groups"/>
    <property type="evidence" value="ECO:0007669"/>
    <property type="project" value="InterPro"/>
</dbReference>
<feature type="domain" description="N-acetyltransferase" evidence="1">
    <location>
        <begin position="17"/>
        <end position="176"/>
    </location>
</feature>
<evidence type="ECO:0000313" key="3">
    <source>
        <dbReference type="Proteomes" id="UP000184501"/>
    </source>
</evidence>
<sequence length="176" mass="19375">MRTKVPVRTKAPMRDTVLTREITDDDWDAILELESGAYQESGLSEGRAALQSRHRASPETCFVLDSDRGVVGYALALPYPVCRFPDLGQREEAAFTSPNLHLHDLVVAEELRGKGLATVLLRRLTATALARTHRRISLVAVGDSEKFWSAHGYRPLPGVAVPSDYGANAVYMSKVL</sequence>
<dbReference type="CDD" id="cd04301">
    <property type="entry name" value="NAT_SF"/>
    <property type="match status" value="1"/>
</dbReference>
<accession>A0A1M5P0Z7</accession>
<dbReference type="RefSeq" id="WP_234996011.1">
    <property type="nucleotide sequence ID" value="NZ_FQVN01000017.1"/>
</dbReference>
<dbReference type="EMBL" id="FQVN01000017">
    <property type="protein sequence ID" value="SHG95418.1"/>
    <property type="molecule type" value="Genomic_DNA"/>
</dbReference>
<gene>
    <name evidence="2" type="ORF">SAMN05444320_11731</name>
</gene>
<reference evidence="2 3" key="1">
    <citation type="submission" date="2016-11" db="EMBL/GenBank/DDBJ databases">
        <authorList>
            <person name="Jaros S."/>
            <person name="Januszkiewicz K."/>
            <person name="Wedrychowicz H."/>
        </authorList>
    </citation>
    <scope>NUCLEOTIDE SEQUENCE [LARGE SCALE GENOMIC DNA]</scope>
    <source>
        <strain evidence="2 3">DSM 44523</strain>
    </source>
</reference>
<proteinExistence type="predicted"/>
<dbReference type="Proteomes" id="UP000184501">
    <property type="component" value="Unassembled WGS sequence"/>
</dbReference>
<protein>
    <submittedName>
        <fullName evidence="2">Predicted N-acetyltransferase YhbS</fullName>
    </submittedName>
</protein>
<dbReference type="PROSITE" id="PS51186">
    <property type="entry name" value="GNAT"/>
    <property type="match status" value="1"/>
</dbReference>